<protein>
    <submittedName>
        <fullName evidence="4">Uncharacterized protein</fullName>
    </submittedName>
</protein>
<dbReference type="CDD" id="cd00842">
    <property type="entry name" value="MPP_ASMase"/>
    <property type="match status" value="1"/>
</dbReference>
<comment type="caution">
    <text evidence="4">The sequence shown here is derived from an EMBL/GenBank/DDBJ whole genome shotgun (WGS) entry which is preliminary data.</text>
</comment>
<evidence type="ECO:0000256" key="1">
    <source>
        <dbReference type="ARBA" id="ARBA00022801"/>
    </source>
</evidence>
<gene>
    <name evidence="4" type="ORF">CVT24_008853</name>
</gene>
<keyword evidence="3" id="KW-0472">Membrane</keyword>
<dbReference type="STRING" id="181874.A0A409VEA8"/>
<keyword evidence="3" id="KW-0812">Transmembrane</keyword>
<dbReference type="GO" id="GO:0006629">
    <property type="term" value="P:lipid metabolic process"/>
    <property type="evidence" value="ECO:0007669"/>
    <property type="project" value="InterPro"/>
</dbReference>
<keyword evidence="2" id="KW-0325">Glycoprotein</keyword>
<dbReference type="GO" id="GO:0008081">
    <property type="term" value="F:phosphoric diester hydrolase activity"/>
    <property type="evidence" value="ECO:0007669"/>
    <property type="project" value="InterPro"/>
</dbReference>
<evidence type="ECO:0000313" key="5">
    <source>
        <dbReference type="Proteomes" id="UP000284842"/>
    </source>
</evidence>
<dbReference type="SUPFAM" id="SSF51695">
    <property type="entry name" value="PLC-like phosphodiesterases"/>
    <property type="match status" value="1"/>
</dbReference>
<evidence type="ECO:0000256" key="3">
    <source>
        <dbReference type="SAM" id="Phobius"/>
    </source>
</evidence>
<dbReference type="GO" id="GO:0005615">
    <property type="term" value="C:extracellular space"/>
    <property type="evidence" value="ECO:0007669"/>
    <property type="project" value="TreeGrafter"/>
</dbReference>
<keyword evidence="5" id="KW-1185">Reference proteome</keyword>
<reference evidence="4 5" key="1">
    <citation type="journal article" date="2018" name="Evol. Lett.">
        <title>Horizontal gene cluster transfer increased hallucinogenic mushroom diversity.</title>
        <authorList>
            <person name="Reynolds H.T."/>
            <person name="Vijayakumar V."/>
            <person name="Gluck-Thaler E."/>
            <person name="Korotkin H.B."/>
            <person name="Matheny P.B."/>
            <person name="Slot J.C."/>
        </authorList>
    </citation>
    <scope>NUCLEOTIDE SEQUENCE [LARGE SCALE GENOMIC DNA]</scope>
    <source>
        <strain evidence="4 5">2629</strain>
    </source>
</reference>
<dbReference type="Pfam" id="PF26146">
    <property type="entry name" value="PI-PLC_X"/>
    <property type="match status" value="1"/>
</dbReference>
<dbReference type="Proteomes" id="UP000284842">
    <property type="component" value="Unassembled WGS sequence"/>
</dbReference>
<evidence type="ECO:0000313" key="4">
    <source>
        <dbReference type="EMBL" id="PPQ64040.1"/>
    </source>
</evidence>
<feature type="transmembrane region" description="Helical" evidence="3">
    <location>
        <begin position="825"/>
        <end position="845"/>
    </location>
</feature>
<evidence type="ECO:0000256" key="2">
    <source>
        <dbReference type="ARBA" id="ARBA00023180"/>
    </source>
</evidence>
<keyword evidence="1" id="KW-0378">Hydrolase</keyword>
<dbReference type="EMBL" id="NHTK01006099">
    <property type="protein sequence ID" value="PPQ64040.1"/>
    <property type="molecule type" value="Genomic_DNA"/>
</dbReference>
<dbReference type="Gene3D" id="3.60.21.10">
    <property type="match status" value="1"/>
</dbReference>
<keyword evidence="3" id="KW-1133">Transmembrane helix</keyword>
<accession>A0A409VEA8</accession>
<dbReference type="InterPro" id="IPR041805">
    <property type="entry name" value="ASMase/PPN1_MPP"/>
</dbReference>
<dbReference type="InterPro" id="IPR017946">
    <property type="entry name" value="PLC-like_Pdiesterase_TIM-brl"/>
</dbReference>
<dbReference type="InParanoid" id="A0A409VEA8"/>
<sequence length="870" mass="96681">MRFGWGMTLLKYFYPALTVPKLQDRDVCLGAVRQQAPIIAHDLRSITIPGQTSTKLCHALLGVCEEPNVNPVTMSFPRAAPLIPKVWESKGKTPFQVVHLSDVHIDRHYEVGADAICTKPICCRRYADDKSSVERPAGPHGMTHCDTPTALLRQLLANANSINSKFNIFTGDVADGAVWLYNQNENTASLQHFNDELRSGLASRTFPSFGNHETAPANAFPRNTTTRANVQWDWLDDTATSQVKHNSGSYSMVVPETSLRILSLNTNYWFKGNFWLYDSNNQQADPNGVLAFAIKELQAAEDAQQRVWIIAHMPPSNGDAMKDQPNYFDQIVQRYKNTIAGQFYGHTHIDEFVVSYSDWNNRNANTAISVHHIAPAITPRGANPAFRVYDVDPDTYEIMDTKTIMAETSSPSFQTSPQWITQYSARQFYSAAVGEWPANKPLNPEFWHRVTEAFEADNDLFLQFVVFKDRGGKLQNCDAACKQRTICNLRAGRKENGCVGFFSLSFGSGPRLPFRKRDAYGSDDLEAHSHAHHCEGVGLSSILSGLMTELQSPDGELLQQELKIACVSSSHFYTLILNRNNSSSTSDCLIFDGGNVTSYLKTVKTWLDANPNEVITFIFTNPENASLLDFWKPAFDDSGISPLAYAPLAPPVKQSDWPTLGELIDSGKRVIVFMDAGANTAVVPFILPEFQMIWETPFSVTDPTFPCRVDRIHGPLPVEDHTYMINHSLNVNILPSGGDVIIPDRMNAQRTNGMASILSHIGNCAPLGANRNPQFILMDWVHIGDGFRVADMLNGLPSPPPHSPSNSTLGQVSGSFQSARLPPTWISVVVLILGVLGADAVRFALSMMFFYQGVHGYSHFTSYPHTLWLR</sequence>
<proteinExistence type="predicted"/>
<dbReference type="PANTHER" id="PTHR10340">
    <property type="entry name" value="SPHINGOMYELIN PHOSPHODIESTERASE"/>
    <property type="match status" value="1"/>
</dbReference>
<organism evidence="4 5">
    <name type="scientific">Panaeolus cyanescens</name>
    <dbReference type="NCBI Taxonomy" id="181874"/>
    <lineage>
        <taxon>Eukaryota</taxon>
        <taxon>Fungi</taxon>
        <taxon>Dikarya</taxon>
        <taxon>Basidiomycota</taxon>
        <taxon>Agaricomycotina</taxon>
        <taxon>Agaricomycetes</taxon>
        <taxon>Agaricomycetidae</taxon>
        <taxon>Agaricales</taxon>
        <taxon>Agaricineae</taxon>
        <taxon>Galeropsidaceae</taxon>
        <taxon>Panaeolus</taxon>
    </lineage>
</organism>
<dbReference type="OrthoDB" id="282973at2759"/>
<dbReference type="AlphaFoldDB" id="A0A409VEA8"/>
<dbReference type="Gene3D" id="3.20.20.190">
    <property type="entry name" value="Phosphatidylinositol (PI) phosphodiesterase"/>
    <property type="match status" value="1"/>
</dbReference>
<dbReference type="PANTHER" id="PTHR10340:SF34">
    <property type="entry name" value="SPHINGOMYELIN PHOSPHODIESTERASE"/>
    <property type="match status" value="1"/>
</dbReference>
<dbReference type="InterPro" id="IPR029052">
    <property type="entry name" value="Metallo-depent_PP-like"/>
</dbReference>
<dbReference type="SUPFAM" id="SSF56300">
    <property type="entry name" value="Metallo-dependent phosphatases"/>
    <property type="match status" value="1"/>
</dbReference>
<name>A0A409VEA8_9AGAR</name>